<dbReference type="InterPro" id="IPR022398">
    <property type="entry name" value="Peptidase_S8_His-AS"/>
</dbReference>
<dbReference type="InterPro" id="IPR013783">
    <property type="entry name" value="Ig-like_fold"/>
</dbReference>
<dbReference type="InterPro" id="IPR009063">
    <property type="entry name" value="Ig/albumin-bd_sf"/>
</dbReference>
<organism evidence="18 19">
    <name type="scientific">Streptococcus equinus</name>
    <name type="common">Streptococcus bovis</name>
    <dbReference type="NCBI Taxonomy" id="1335"/>
    <lineage>
        <taxon>Bacteria</taxon>
        <taxon>Bacillati</taxon>
        <taxon>Bacillota</taxon>
        <taxon>Bacilli</taxon>
        <taxon>Lactobacillales</taxon>
        <taxon>Streptococcaceae</taxon>
        <taxon>Streptococcus</taxon>
    </lineage>
</organism>
<feature type="active site" description="Charge relay system" evidence="8 9">
    <location>
        <position position="229"/>
    </location>
</feature>
<keyword evidence="2" id="KW-0964">Secreted</keyword>
<evidence type="ECO:0000256" key="1">
    <source>
        <dbReference type="ARBA" id="ARBA00011073"/>
    </source>
</evidence>
<dbReference type="Gene3D" id="3.40.50.200">
    <property type="entry name" value="Peptidase S8/S53 domain"/>
    <property type="match status" value="1"/>
</dbReference>
<evidence type="ECO:0000256" key="10">
    <source>
        <dbReference type="RuleBase" id="RU003355"/>
    </source>
</evidence>
<keyword evidence="7 9" id="KW-0720">Serine protease</keyword>
<dbReference type="Pfam" id="PF07554">
    <property type="entry name" value="FIVAR"/>
    <property type="match status" value="3"/>
</dbReference>
<sequence>MGKKERFSLRKYKVGLVSVLIGAVFLAGHVAADEVNSTVQPNQVGTEQVVQVVDSSQAVDETQVELAAEQSSEVSYQTVSQGDVTLSDNQETSLPAENEVTDSTQDKISTVSNQTLDSTPQQDESQEKQSETPQSIDTDEQIKVPEVWESGYKGQGTVVAIIDSGLDVDHDVLHITDPSKAKYKSQEEMDAAKAAAGITYGKWFNDKVIFGYNYVDGNTNLKEGIEDSHGMHVTGIAAGNPTQKAGDEYIYGVAPEAQVIFLRVFSDLKNTTGPALYVRAIEDAVKLGADSINLSLGSTTGSTANIEESLLEAIEAAQRAGVTVVISAGNDGAFGDGQKPFAENIDYGLVGNPSTAKGAISVASYNSDYTRGQAITFVGMENNADLNYGRCPFSDPNKSEKKFEIGRDYDYVYVGTGTAEEVQGVNLTGKIALIKRGGLTFSEKIANAIAQGAEGVVIFNNDPQGANISMSLDDSAVAIPAVFIPYKFGNALANGNYKIRFNGNLEKFDNIEAGRFSSFSSWGLTSDGELKPDVSAPGGSIYSSFNDGQYGLMSGTSMAAPHVTGVVALVKQYLKEKYPEKSDAEIAYLVKALIMSNAKAHYDEQAGEFSSPRQQGAGLVDTASAISSGLYLTGDDGYGSITLGNVGDTFSFDVTIHNISDQDKTLTYETNLQTDAVEDGKITLSPRHLATIAGRTVTVKANSSEKVTITVDARQFAELLTKEMPNGYYLEGFVRFLDSVDFAEVVSLPFVGFRGDFQNLAVVEDPVYKLVADGKEGFYLEIDGDHIVSGSDNTTALLTNSTDSSKPIVLGTYANNAGDFVLHVDENGTTRLAISPNNDGKQDFVAFKGVFLRNYTDASAAVYAADDVNFEHPLWQSETFSGVKNYKSEKGSTALSSTIWYGDNLDGKDLSDGLYKYVLTYYPTVIGAQAQHLAFDIIVDRKNPVITTATYDEASRNFNPRKALDDGSGVLRGRVYYIDDHYTPVYLEQNSDGSFTLPLDAASLEDFYYVVEDFAGNTETAKVSDLVNVGNESGRVTINLLDGQTNVASYVDYTFIVKDHDGNVITDLKYYGDDLSTVNLPFGDYTVELALYDTDAAELAGPTSQIIKLSDVDSYKTVNFYVHTRNQAALVLDFDKELPKGTTVSISNKNGKLTVIPAARYAKKDYGKNVYVGDYTLELPLPVGYELYEDPHFTVVYGKQNHIAFSIIDKTALIAATQATNGIENEARYYNASLGKLLAYRDALTSAQAILSGKYTQVEVDAALQTLQDAIEALDGKTTDFKALTEEDSQFQAEQEDPAYYNAGVAARTTYDTQHRKANLVLAKGSATQEEVDATLKNLKSAREALDGKATDFRALSNLSNKSKVLKVTSAKYQNASESAKTAYNQALVEAQAVLSNSEATQGEVDAALANLKAAEAELDGKENQTTSTQTELNDFIPKEVIKSETPPQSMRTQSASEKGGEVVALGVNKRGLAGKSASPLKQSKETAYLPTTSSQSEPFLVSLGVVILAGVSLIWEKRKHVQE</sequence>
<dbReference type="InterPro" id="IPR000209">
    <property type="entry name" value="Peptidase_S8/S53_dom"/>
</dbReference>
<dbReference type="InterPro" id="IPR015500">
    <property type="entry name" value="Peptidase_S8_subtilisin-rel"/>
</dbReference>
<evidence type="ECO:0000256" key="6">
    <source>
        <dbReference type="ARBA" id="ARBA00022801"/>
    </source>
</evidence>
<dbReference type="GO" id="GO:0006508">
    <property type="term" value="P:proteolysis"/>
    <property type="evidence" value="ECO:0007669"/>
    <property type="project" value="UniProtKB-KW"/>
</dbReference>
<keyword evidence="6 9" id="KW-0378">Hydrolase</keyword>
<feature type="domain" description="C5a peptidase/Subtilisin-like protease SBT2-like Fn3-like" evidence="17">
    <location>
        <begin position="641"/>
        <end position="751"/>
    </location>
</feature>
<dbReference type="Pfam" id="PF06280">
    <property type="entry name" value="fn3_5"/>
    <property type="match status" value="1"/>
</dbReference>
<reference evidence="18 19" key="1">
    <citation type="submission" date="2016-10" db="EMBL/GenBank/DDBJ databases">
        <authorList>
            <person name="de Groot N.N."/>
        </authorList>
    </citation>
    <scope>NUCLEOTIDE SEQUENCE [LARGE SCALE GENOMIC DNA]</scope>
    <source>
        <strain evidence="18 19">Sb09</strain>
    </source>
</reference>
<dbReference type="PANTHER" id="PTHR43399">
    <property type="entry name" value="SUBTILISIN-RELATED"/>
    <property type="match status" value="1"/>
</dbReference>
<dbReference type="Gene3D" id="2.60.40.1710">
    <property type="entry name" value="Subtilisin-like superfamily"/>
    <property type="match status" value="1"/>
</dbReference>
<dbReference type="PROSITE" id="PS00138">
    <property type="entry name" value="SUBTILASE_SER"/>
    <property type="match status" value="1"/>
</dbReference>
<dbReference type="PANTHER" id="PTHR43399:SF4">
    <property type="entry name" value="CELL WALL-ASSOCIATED PROTEASE"/>
    <property type="match status" value="1"/>
</dbReference>
<dbReference type="SUPFAM" id="SSF46997">
    <property type="entry name" value="Bacterial immunoglobulin/albumin-binding domains"/>
    <property type="match status" value="2"/>
</dbReference>
<evidence type="ECO:0000256" key="11">
    <source>
        <dbReference type="SAM" id="Coils"/>
    </source>
</evidence>
<dbReference type="Proteomes" id="UP000183162">
    <property type="component" value="Unassembled WGS sequence"/>
</dbReference>
<dbReference type="InterPro" id="IPR023828">
    <property type="entry name" value="Peptidase_S8_Ser-AS"/>
</dbReference>
<keyword evidence="3 9" id="KW-0645">Protease</keyword>
<comment type="similarity">
    <text evidence="1 9 10">Belongs to the peptidase S8 family.</text>
</comment>
<dbReference type="NCBIfam" id="TIGR01168">
    <property type="entry name" value="YSIRK_signal"/>
    <property type="match status" value="1"/>
</dbReference>
<dbReference type="GO" id="GO:0004252">
    <property type="term" value="F:serine-type endopeptidase activity"/>
    <property type="evidence" value="ECO:0007669"/>
    <property type="project" value="UniProtKB-UniRule"/>
</dbReference>
<feature type="active site" description="Charge relay system" evidence="8 9">
    <location>
        <position position="163"/>
    </location>
</feature>
<keyword evidence="11" id="KW-0175">Coiled coil</keyword>
<proteinExistence type="inferred from homology"/>
<evidence type="ECO:0000259" key="14">
    <source>
        <dbReference type="Pfam" id="PF00082"/>
    </source>
</evidence>
<dbReference type="InterPro" id="IPR005877">
    <property type="entry name" value="YSIRK_signal_dom"/>
</dbReference>
<protein>
    <submittedName>
        <fullName evidence="18">Lactocepin</fullName>
    </submittedName>
</protein>
<evidence type="ECO:0000256" key="9">
    <source>
        <dbReference type="PROSITE-ProRule" id="PRU01240"/>
    </source>
</evidence>
<evidence type="ECO:0000256" key="12">
    <source>
        <dbReference type="SAM" id="MobiDB-lite"/>
    </source>
</evidence>
<dbReference type="PROSITE" id="PS51892">
    <property type="entry name" value="SUBTILASE"/>
    <property type="match status" value="1"/>
</dbReference>
<evidence type="ECO:0000256" key="3">
    <source>
        <dbReference type="ARBA" id="ARBA00022670"/>
    </source>
</evidence>
<dbReference type="SUPFAM" id="SSF52025">
    <property type="entry name" value="PA domain"/>
    <property type="match status" value="1"/>
</dbReference>
<dbReference type="InterPro" id="IPR036852">
    <property type="entry name" value="Peptidase_S8/S53_dom_sf"/>
</dbReference>
<feature type="chain" id="PRO_5010299772" evidence="13">
    <location>
        <begin position="33"/>
        <end position="1524"/>
    </location>
</feature>
<name>A0A1G9J0X8_STREI</name>
<dbReference type="EMBL" id="FNGX01000001">
    <property type="protein sequence ID" value="SDL31158.1"/>
    <property type="molecule type" value="Genomic_DNA"/>
</dbReference>
<feature type="signal peptide" evidence="13">
    <location>
        <begin position="1"/>
        <end position="32"/>
    </location>
</feature>
<feature type="compositionally biased region" description="Polar residues" evidence="12">
    <location>
        <begin position="69"/>
        <end position="123"/>
    </location>
</feature>
<feature type="region of interest" description="Disordered" evidence="12">
    <location>
        <begin position="69"/>
        <end position="141"/>
    </location>
</feature>
<evidence type="ECO:0000256" key="13">
    <source>
        <dbReference type="SAM" id="SignalP"/>
    </source>
</evidence>
<gene>
    <name evidence="18" type="ORF">SAMN05216400_0413</name>
</gene>
<dbReference type="Gene3D" id="3.50.30.30">
    <property type="match status" value="1"/>
</dbReference>
<dbReference type="RefSeq" id="WP_074566187.1">
    <property type="nucleotide sequence ID" value="NZ_FNGX01000001.1"/>
</dbReference>
<dbReference type="OrthoDB" id="9798386at2"/>
<dbReference type="InterPro" id="IPR003137">
    <property type="entry name" value="PA_domain"/>
</dbReference>
<evidence type="ECO:0000256" key="5">
    <source>
        <dbReference type="ARBA" id="ARBA00022737"/>
    </source>
</evidence>
<feature type="domain" description="Peptidase S8/S53" evidence="14">
    <location>
        <begin position="154"/>
        <end position="618"/>
    </location>
</feature>
<dbReference type="CDD" id="cd07475">
    <property type="entry name" value="Peptidases_S8_C5a_Peptidase"/>
    <property type="match status" value="1"/>
</dbReference>
<evidence type="ECO:0000313" key="19">
    <source>
        <dbReference type="Proteomes" id="UP000183162"/>
    </source>
</evidence>
<dbReference type="SUPFAM" id="SSF52743">
    <property type="entry name" value="Subtilisin-like"/>
    <property type="match status" value="1"/>
</dbReference>
<evidence type="ECO:0000256" key="2">
    <source>
        <dbReference type="ARBA" id="ARBA00022525"/>
    </source>
</evidence>
<dbReference type="InterPro" id="IPR023827">
    <property type="entry name" value="Peptidase_S8_Asp-AS"/>
</dbReference>
<dbReference type="PRINTS" id="PR00723">
    <property type="entry name" value="SUBTILISIN"/>
</dbReference>
<feature type="domain" description="YSIRK Gram-positive signal peptide" evidence="16">
    <location>
        <begin position="3"/>
        <end position="26"/>
    </location>
</feature>
<dbReference type="GO" id="GO:0016020">
    <property type="term" value="C:membrane"/>
    <property type="evidence" value="ECO:0007669"/>
    <property type="project" value="InterPro"/>
</dbReference>
<dbReference type="PROSITE" id="PS00136">
    <property type="entry name" value="SUBTILASE_ASP"/>
    <property type="match status" value="1"/>
</dbReference>
<feature type="active site" description="Charge relay system" evidence="8 9">
    <location>
        <position position="557"/>
    </location>
</feature>
<dbReference type="CDD" id="cd02133">
    <property type="entry name" value="PA_C5a_like"/>
    <property type="match status" value="1"/>
</dbReference>
<evidence type="ECO:0000259" key="15">
    <source>
        <dbReference type="Pfam" id="PF02225"/>
    </source>
</evidence>
<dbReference type="Gene3D" id="2.60.40.10">
    <property type="entry name" value="Immunoglobulins"/>
    <property type="match status" value="1"/>
</dbReference>
<dbReference type="InterPro" id="IPR010435">
    <property type="entry name" value="C5a/SBT2-like_Fn3"/>
</dbReference>
<evidence type="ECO:0000313" key="18">
    <source>
        <dbReference type="EMBL" id="SDL31158.1"/>
    </source>
</evidence>
<evidence type="ECO:0000259" key="16">
    <source>
        <dbReference type="Pfam" id="PF04650"/>
    </source>
</evidence>
<accession>A0A1G9J0X8</accession>
<dbReference type="Pfam" id="PF00082">
    <property type="entry name" value="Peptidase_S8"/>
    <property type="match status" value="1"/>
</dbReference>
<feature type="coiled-coil region" evidence="11">
    <location>
        <begin position="1398"/>
        <end position="1432"/>
    </location>
</feature>
<dbReference type="PROSITE" id="PS00137">
    <property type="entry name" value="SUBTILASE_HIS"/>
    <property type="match status" value="1"/>
</dbReference>
<dbReference type="InterPro" id="IPR034216">
    <property type="entry name" value="C5a_Peptidase"/>
</dbReference>
<feature type="domain" description="PA" evidence="15">
    <location>
        <begin position="420"/>
        <end position="492"/>
    </location>
</feature>
<dbReference type="Pfam" id="PF02225">
    <property type="entry name" value="PA"/>
    <property type="match status" value="1"/>
</dbReference>
<dbReference type="Gene3D" id="1.20.5.420">
    <property type="entry name" value="Immunoglobulin FC, subunit C"/>
    <property type="match status" value="3"/>
</dbReference>
<dbReference type="Pfam" id="PF04650">
    <property type="entry name" value="YSIRK_signal"/>
    <property type="match status" value="1"/>
</dbReference>
<keyword evidence="5" id="KW-0677">Repeat</keyword>
<dbReference type="InterPro" id="IPR051048">
    <property type="entry name" value="Peptidase_S8/S53_subtilisin"/>
</dbReference>
<keyword evidence="4 13" id="KW-0732">Signal</keyword>
<evidence type="ECO:0000259" key="17">
    <source>
        <dbReference type="Pfam" id="PF06280"/>
    </source>
</evidence>
<dbReference type="InterPro" id="IPR046450">
    <property type="entry name" value="PA_dom_sf"/>
</dbReference>
<evidence type="ECO:0000256" key="4">
    <source>
        <dbReference type="ARBA" id="ARBA00022729"/>
    </source>
</evidence>
<evidence type="ECO:0000256" key="8">
    <source>
        <dbReference type="PIRSR" id="PIRSR615500-1"/>
    </source>
</evidence>
<evidence type="ECO:0000256" key="7">
    <source>
        <dbReference type="ARBA" id="ARBA00022825"/>
    </source>
</evidence>